<proteinExistence type="predicted"/>
<feature type="domain" description="DUF4296" evidence="2">
    <location>
        <begin position="29"/>
        <end position="111"/>
    </location>
</feature>
<evidence type="ECO:0000259" key="2">
    <source>
        <dbReference type="Pfam" id="PF14129"/>
    </source>
</evidence>
<accession>A0AAU7BTG1</accession>
<dbReference type="AlphaFoldDB" id="A0AAU7BTG1"/>
<dbReference type="RefSeq" id="WP_347923864.1">
    <property type="nucleotide sequence ID" value="NZ_CP157199.1"/>
</dbReference>
<gene>
    <name evidence="3" type="ORF">ABGB03_00385</name>
</gene>
<evidence type="ECO:0000313" key="3">
    <source>
        <dbReference type="EMBL" id="XBG61378.1"/>
    </source>
</evidence>
<reference evidence="3" key="1">
    <citation type="submission" date="2024-05" db="EMBL/GenBank/DDBJ databases">
        <title>Pontimicrobium maritimus sp. nov., isolated form sea water.</title>
        <authorList>
            <person name="Muhammad N."/>
            <person name="Vuong T.Q."/>
            <person name="Han H.L."/>
            <person name="Kim S.-G."/>
        </authorList>
    </citation>
    <scope>NUCLEOTIDE SEQUENCE</scope>
    <source>
        <strain evidence="3">SW4</strain>
    </source>
</reference>
<feature type="coiled-coil region" evidence="1">
    <location>
        <begin position="99"/>
        <end position="137"/>
    </location>
</feature>
<dbReference type="InterPro" id="IPR025381">
    <property type="entry name" value="DUF4296"/>
</dbReference>
<protein>
    <submittedName>
        <fullName evidence="3">DUF4296 domain-containing protein</fullName>
    </submittedName>
</protein>
<evidence type="ECO:0000256" key="1">
    <source>
        <dbReference type="SAM" id="Coils"/>
    </source>
</evidence>
<sequence length="156" mass="18279">MKHYKIFAIVCILVCIGCNSNRIEKPKKPKNLIKKEKMVNILYDMSILTASKGVNKKVLENNGIMPESFIFEKYDIDSIQFVLSNEYYAYNLDTYEEIYNNVKARLTKEKEHLDSLNNIEAEQRKELRDQRDSLNKKGISTIPLKKIDTSQLEIRQ</sequence>
<name>A0AAU7BTG1_9FLAO</name>
<keyword evidence="1" id="KW-0175">Coiled coil</keyword>
<organism evidence="3">
    <name type="scientific">Pontimicrobium sp. SW4</name>
    <dbReference type="NCBI Taxonomy" id="3153519"/>
    <lineage>
        <taxon>Bacteria</taxon>
        <taxon>Pseudomonadati</taxon>
        <taxon>Bacteroidota</taxon>
        <taxon>Flavobacteriia</taxon>
        <taxon>Flavobacteriales</taxon>
        <taxon>Flavobacteriaceae</taxon>
        <taxon>Pontimicrobium</taxon>
    </lineage>
</organism>
<dbReference type="Pfam" id="PF14129">
    <property type="entry name" value="DUF4296"/>
    <property type="match status" value="1"/>
</dbReference>
<dbReference type="EMBL" id="CP157199">
    <property type="protein sequence ID" value="XBG61378.1"/>
    <property type="molecule type" value="Genomic_DNA"/>
</dbReference>